<name>A0ABV9AWL1_9ACTN</name>
<evidence type="ECO:0008006" key="3">
    <source>
        <dbReference type="Google" id="ProtNLM"/>
    </source>
</evidence>
<organism evidence="1 2">
    <name type="scientific">Streptomyces vulcanius</name>
    <dbReference type="NCBI Taxonomy" id="1441876"/>
    <lineage>
        <taxon>Bacteria</taxon>
        <taxon>Bacillati</taxon>
        <taxon>Actinomycetota</taxon>
        <taxon>Actinomycetes</taxon>
        <taxon>Kitasatosporales</taxon>
        <taxon>Streptomycetaceae</taxon>
        <taxon>Streptomyces</taxon>
    </lineage>
</organism>
<dbReference type="RefSeq" id="WP_381178476.1">
    <property type="nucleotide sequence ID" value="NZ_JBHSFK010000021.1"/>
</dbReference>
<proteinExistence type="predicted"/>
<accession>A0ABV9AWL1</accession>
<sequence>MDQLSYSAAWLSRWREEITDAVSSMISTFEETYGYEPGTNEVRVADEEDLRAARDYGRELLGFEDLLTFYESIGEVVLPEVGNGYFVHSARDVLHRLAEEGSVFVPEADDPHGMVIASNGGGILYVADWGGAIHRSRTASLDDAEFDKVADNLPDFLDYIRRCVVRFAETGATGDL</sequence>
<evidence type="ECO:0000313" key="2">
    <source>
        <dbReference type="Proteomes" id="UP001595839"/>
    </source>
</evidence>
<comment type="caution">
    <text evidence="1">The sequence shown here is derived from an EMBL/GenBank/DDBJ whole genome shotgun (WGS) entry which is preliminary data.</text>
</comment>
<dbReference type="Proteomes" id="UP001595839">
    <property type="component" value="Unassembled WGS sequence"/>
</dbReference>
<protein>
    <recommendedName>
        <fullName evidence="3">Knr4/Smi1-like domain-containing protein</fullName>
    </recommendedName>
</protein>
<gene>
    <name evidence="1" type="ORF">ACFPIH_30005</name>
</gene>
<reference evidence="2" key="1">
    <citation type="journal article" date="2019" name="Int. J. Syst. Evol. Microbiol.">
        <title>The Global Catalogue of Microorganisms (GCM) 10K type strain sequencing project: providing services to taxonomists for standard genome sequencing and annotation.</title>
        <authorList>
            <consortium name="The Broad Institute Genomics Platform"/>
            <consortium name="The Broad Institute Genome Sequencing Center for Infectious Disease"/>
            <person name="Wu L."/>
            <person name="Ma J."/>
        </authorList>
    </citation>
    <scope>NUCLEOTIDE SEQUENCE [LARGE SCALE GENOMIC DNA]</scope>
    <source>
        <strain evidence="2">CGMCC 4.7177</strain>
    </source>
</reference>
<dbReference type="EMBL" id="JBHSFK010000021">
    <property type="protein sequence ID" value="MFC4503694.1"/>
    <property type="molecule type" value="Genomic_DNA"/>
</dbReference>
<evidence type="ECO:0000313" key="1">
    <source>
        <dbReference type="EMBL" id="MFC4503694.1"/>
    </source>
</evidence>
<keyword evidence="2" id="KW-1185">Reference proteome</keyword>